<evidence type="ECO:0000313" key="3">
    <source>
        <dbReference type="Proteomes" id="UP001221898"/>
    </source>
</evidence>
<protein>
    <submittedName>
        <fullName evidence="2">Uncharacterized protein</fullName>
    </submittedName>
</protein>
<dbReference type="EMBL" id="JAINUG010000083">
    <property type="protein sequence ID" value="KAJ8399378.1"/>
    <property type="molecule type" value="Genomic_DNA"/>
</dbReference>
<comment type="caution">
    <text evidence="2">The sequence shown here is derived from an EMBL/GenBank/DDBJ whole genome shotgun (WGS) entry which is preliminary data.</text>
</comment>
<proteinExistence type="predicted"/>
<sequence length="94" mass="9909">MANWEHSPPCDLEGGRAVHYLGRGGRPCSTNQQSVGKSTSGSMLQPSSPWRSPKERCHLQGPWAGCRASVGMVMGGAGQWGGLLDSTAADNLLE</sequence>
<accession>A0AAD7SBP7</accession>
<gene>
    <name evidence="2" type="ORF">AAFF_G00410900</name>
</gene>
<feature type="compositionally biased region" description="Polar residues" evidence="1">
    <location>
        <begin position="28"/>
        <end position="50"/>
    </location>
</feature>
<reference evidence="2" key="1">
    <citation type="journal article" date="2023" name="Science">
        <title>Genome structures resolve the early diversification of teleost fishes.</title>
        <authorList>
            <person name="Parey E."/>
            <person name="Louis A."/>
            <person name="Montfort J."/>
            <person name="Bouchez O."/>
            <person name="Roques C."/>
            <person name="Iampietro C."/>
            <person name="Lluch J."/>
            <person name="Castinel A."/>
            <person name="Donnadieu C."/>
            <person name="Desvignes T."/>
            <person name="Floi Bucao C."/>
            <person name="Jouanno E."/>
            <person name="Wen M."/>
            <person name="Mejri S."/>
            <person name="Dirks R."/>
            <person name="Jansen H."/>
            <person name="Henkel C."/>
            <person name="Chen W.J."/>
            <person name="Zahm M."/>
            <person name="Cabau C."/>
            <person name="Klopp C."/>
            <person name="Thompson A.W."/>
            <person name="Robinson-Rechavi M."/>
            <person name="Braasch I."/>
            <person name="Lecointre G."/>
            <person name="Bobe J."/>
            <person name="Postlethwait J.H."/>
            <person name="Berthelot C."/>
            <person name="Roest Crollius H."/>
            <person name="Guiguen Y."/>
        </authorList>
    </citation>
    <scope>NUCLEOTIDE SEQUENCE</scope>
    <source>
        <strain evidence="2">NC1722</strain>
    </source>
</reference>
<keyword evidence="3" id="KW-1185">Reference proteome</keyword>
<evidence type="ECO:0000256" key="1">
    <source>
        <dbReference type="SAM" id="MobiDB-lite"/>
    </source>
</evidence>
<feature type="region of interest" description="Disordered" evidence="1">
    <location>
        <begin position="21"/>
        <end position="56"/>
    </location>
</feature>
<dbReference type="Proteomes" id="UP001221898">
    <property type="component" value="Unassembled WGS sequence"/>
</dbReference>
<name>A0AAD7SBP7_9TELE</name>
<dbReference type="AlphaFoldDB" id="A0AAD7SBP7"/>
<organism evidence="2 3">
    <name type="scientific">Aldrovandia affinis</name>
    <dbReference type="NCBI Taxonomy" id="143900"/>
    <lineage>
        <taxon>Eukaryota</taxon>
        <taxon>Metazoa</taxon>
        <taxon>Chordata</taxon>
        <taxon>Craniata</taxon>
        <taxon>Vertebrata</taxon>
        <taxon>Euteleostomi</taxon>
        <taxon>Actinopterygii</taxon>
        <taxon>Neopterygii</taxon>
        <taxon>Teleostei</taxon>
        <taxon>Notacanthiformes</taxon>
        <taxon>Halosauridae</taxon>
        <taxon>Aldrovandia</taxon>
    </lineage>
</organism>
<evidence type="ECO:0000313" key="2">
    <source>
        <dbReference type="EMBL" id="KAJ8399378.1"/>
    </source>
</evidence>